<gene>
    <name evidence="1" type="ORF">DPMN_103788</name>
</gene>
<accession>A0A9D4H6L9</accession>
<organism evidence="1 2">
    <name type="scientific">Dreissena polymorpha</name>
    <name type="common">Zebra mussel</name>
    <name type="synonym">Mytilus polymorpha</name>
    <dbReference type="NCBI Taxonomy" id="45954"/>
    <lineage>
        <taxon>Eukaryota</taxon>
        <taxon>Metazoa</taxon>
        <taxon>Spiralia</taxon>
        <taxon>Lophotrochozoa</taxon>
        <taxon>Mollusca</taxon>
        <taxon>Bivalvia</taxon>
        <taxon>Autobranchia</taxon>
        <taxon>Heteroconchia</taxon>
        <taxon>Euheterodonta</taxon>
        <taxon>Imparidentia</taxon>
        <taxon>Neoheterodontei</taxon>
        <taxon>Myida</taxon>
        <taxon>Dreissenoidea</taxon>
        <taxon>Dreissenidae</taxon>
        <taxon>Dreissena</taxon>
    </lineage>
</organism>
<keyword evidence="2" id="KW-1185">Reference proteome</keyword>
<reference evidence="1" key="2">
    <citation type="submission" date="2020-11" db="EMBL/GenBank/DDBJ databases">
        <authorList>
            <person name="McCartney M.A."/>
            <person name="Auch B."/>
            <person name="Kono T."/>
            <person name="Mallez S."/>
            <person name="Becker A."/>
            <person name="Gohl D.M."/>
            <person name="Silverstein K.A.T."/>
            <person name="Koren S."/>
            <person name="Bechman K.B."/>
            <person name="Herman A."/>
            <person name="Abrahante J.E."/>
            <person name="Garbe J."/>
        </authorList>
    </citation>
    <scope>NUCLEOTIDE SEQUENCE</scope>
    <source>
        <strain evidence="1">Duluth1</strain>
        <tissue evidence="1">Whole animal</tissue>
    </source>
</reference>
<comment type="caution">
    <text evidence="1">The sequence shown here is derived from an EMBL/GenBank/DDBJ whole genome shotgun (WGS) entry which is preliminary data.</text>
</comment>
<evidence type="ECO:0000313" key="1">
    <source>
        <dbReference type="EMBL" id="KAH3830544.1"/>
    </source>
</evidence>
<dbReference type="EMBL" id="JAIWYP010000004">
    <property type="protein sequence ID" value="KAH3830544.1"/>
    <property type="molecule type" value="Genomic_DNA"/>
</dbReference>
<proteinExistence type="predicted"/>
<evidence type="ECO:0000313" key="2">
    <source>
        <dbReference type="Proteomes" id="UP000828390"/>
    </source>
</evidence>
<dbReference type="AlphaFoldDB" id="A0A9D4H6L9"/>
<protein>
    <submittedName>
        <fullName evidence="1">Uncharacterized protein</fullName>
    </submittedName>
</protein>
<sequence>MEVIVILPIKGTPLTGDSMAKTRLGTPRVGVPAVHLDTRTSTTPTIIAMQSQWVPSAEGMLVLTEVGTLTSL</sequence>
<reference evidence="1" key="1">
    <citation type="journal article" date="2019" name="bioRxiv">
        <title>The Genome of the Zebra Mussel, Dreissena polymorpha: A Resource for Invasive Species Research.</title>
        <authorList>
            <person name="McCartney M.A."/>
            <person name="Auch B."/>
            <person name="Kono T."/>
            <person name="Mallez S."/>
            <person name="Zhang Y."/>
            <person name="Obille A."/>
            <person name="Becker A."/>
            <person name="Abrahante J.E."/>
            <person name="Garbe J."/>
            <person name="Badalamenti J.P."/>
            <person name="Herman A."/>
            <person name="Mangelson H."/>
            <person name="Liachko I."/>
            <person name="Sullivan S."/>
            <person name="Sone E.D."/>
            <person name="Koren S."/>
            <person name="Silverstein K.A.T."/>
            <person name="Beckman K.B."/>
            <person name="Gohl D.M."/>
        </authorList>
    </citation>
    <scope>NUCLEOTIDE SEQUENCE</scope>
    <source>
        <strain evidence="1">Duluth1</strain>
        <tissue evidence="1">Whole animal</tissue>
    </source>
</reference>
<dbReference type="Proteomes" id="UP000828390">
    <property type="component" value="Unassembled WGS sequence"/>
</dbReference>
<name>A0A9D4H6L9_DREPO</name>